<dbReference type="AlphaFoldDB" id="A0A4Y8LG04"/>
<gene>
    <name evidence="3" type="ORF">E2626_09035</name>
</gene>
<dbReference type="CDD" id="cd07007">
    <property type="entry name" value="cupin_CapF-like_C"/>
    <property type="match status" value="1"/>
</dbReference>
<dbReference type="Proteomes" id="UP000297776">
    <property type="component" value="Unassembled WGS sequence"/>
</dbReference>
<protein>
    <submittedName>
        <fullName evidence="3">SDR family oxidoreductase</fullName>
    </submittedName>
</protein>
<dbReference type="InterPro" id="IPR029303">
    <property type="entry name" value="CapF_C"/>
</dbReference>
<name>A0A4Y8LG04_9BACL</name>
<dbReference type="InterPro" id="IPR011051">
    <property type="entry name" value="RmlC_Cupin_sf"/>
</dbReference>
<proteinExistence type="predicted"/>
<dbReference type="Pfam" id="PF01370">
    <property type="entry name" value="Epimerase"/>
    <property type="match status" value="1"/>
</dbReference>
<evidence type="ECO:0000313" key="3">
    <source>
        <dbReference type="EMBL" id="TFE01702.1"/>
    </source>
</evidence>
<dbReference type="OrthoDB" id="9801056at2"/>
<dbReference type="InterPro" id="IPR036291">
    <property type="entry name" value="NAD(P)-bd_dom_sf"/>
</dbReference>
<accession>A0A4Y8LG04</accession>
<dbReference type="Gene3D" id="2.60.120.10">
    <property type="entry name" value="Jelly Rolls"/>
    <property type="match status" value="1"/>
</dbReference>
<dbReference type="SUPFAM" id="SSF51182">
    <property type="entry name" value="RmlC-like cupins"/>
    <property type="match status" value="1"/>
</dbReference>
<dbReference type="SUPFAM" id="SSF51735">
    <property type="entry name" value="NAD(P)-binding Rossmann-fold domains"/>
    <property type="match status" value="1"/>
</dbReference>
<dbReference type="InterPro" id="IPR050177">
    <property type="entry name" value="Lipid_A_modif_metabolic_enz"/>
</dbReference>
<reference evidence="3 4" key="1">
    <citation type="submission" date="2019-03" db="EMBL/GenBank/DDBJ databases">
        <authorList>
            <person name="Yang Y."/>
        </authorList>
    </citation>
    <scope>NUCLEOTIDE SEQUENCE [LARGE SCALE GENOMIC DNA]</scope>
    <source>
        <strain evidence="3 4">ASL-1</strain>
    </source>
</reference>
<dbReference type="Pfam" id="PF14667">
    <property type="entry name" value="Polysacc_synt_C"/>
    <property type="match status" value="1"/>
</dbReference>
<sequence length="369" mass="42467">MKVLITGSNGFIAQNLMAELQQHPDCELFLFNRNTPEDLFDQYCRDADFVFHLAGVNRPLHTSEFEAGNKGLTEELVTRLEKHHNQCPVVYSSSIQAEQKNPYGLSKQKGEEVLQVHAALQQSKVFIYRLPNVFGKWSRPDYNSVVATFCYRISRGQSITLHDPSTTLMLVYIDDVVKSFVHLMRHHLSVESGYREIVPVYHTELGRIAETIDSFRKCREELSLPDMSKELIKKLYSTYLSYLPTDNFSYSLTMHRDHRGSFSEFLKTSERGQVSVNISKPGIVKGNHWHHSKNEKFLVVSGRGVIRFRHILSKEVIEYFVSGDELQVVDVPVGYTHNIENLGSTDMVTLIWVNEIFIPEVPDTYYLEV</sequence>
<dbReference type="InterPro" id="IPR001509">
    <property type="entry name" value="Epimerase_deHydtase"/>
</dbReference>
<dbReference type="PANTHER" id="PTHR43245:SF55">
    <property type="entry name" value="NAD(P)-BINDING DOMAIN-CONTAINING PROTEIN"/>
    <property type="match status" value="1"/>
</dbReference>
<comment type="caution">
    <text evidence="3">The sequence shown here is derived from an EMBL/GenBank/DDBJ whole genome shotgun (WGS) entry which is preliminary data.</text>
</comment>
<feature type="domain" description="Capsular polysaccharide assembling protein CapF C-terminal" evidence="2">
    <location>
        <begin position="255"/>
        <end position="365"/>
    </location>
</feature>
<dbReference type="InterPro" id="IPR014710">
    <property type="entry name" value="RmlC-like_jellyroll"/>
</dbReference>
<organism evidence="3 4">
    <name type="scientific">Jeotgalibacillus salarius</name>
    <dbReference type="NCBI Taxonomy" id="546023"/>
    <lineage>
        <taxon>Bacteria</taxon>
        <taxon>Bacillati</taxon>
        <taxon>Bacillota</taxon>
        <taxon>Bacilli</taxon>
        <taxon>Bacillales</taxon>
        <taxon>Caryophanaceae</taxon>
        <taxon>Jeotgalibacillus</taxon>
    </lineage>
</organism>
<dbReference type="Gene3D" id="3.40.50.720">
    <property type="entry name" value="NAD(P)-binding Rossmann-like Domain"/>
    <property type="match status" value="1"/>
</dbReference>
<dbReference type="PANTHER" id="PTHR43245">
    <property type="entry name" value="BIFUNCTIONAL POLYMYXIN RESISTANCE PROTEIN ARNA"/>
    <property type="match status" value="1"/>
</dbReference>
<evidence type="ECO:0000259" key="2">
    <source>
        <dbReference type="Pfam" id="PF14667"/>
    </source>
</evidence>
<evidence type="ECO:0000259" key="1">
    <source>
        <dbReference type="Pfam" id="PF01370"/>
    </source>
</evidence>
<dbReference type="EMBL" id="SORX01000004">
    <property type="protein sequence ID" value="TFE01702.1"/>
    <property type="molecule type" value="Genomic_DNA"/>
</dbReference>
<keyword evidence="4" id="KW-1185">Reference proteome</keyword>
<feature type="domain" description="NAD-dependent epimerase/dehydratase" evidence="1">
    <location>
        <begin position="3"/>
        <end position="189"/>
    </location>
</feature>
<dbReference type="RefSeq" id="WP_134381417.1">
    <property type="nucleotide sequence ID" value="NZ_SORX01000004.1"/>
</dbReference>
<evidence type="ECO:0000313" key="4">
    <source>
        <dbReference type="Proteomes" id="UP000297776"/>
    </source>
</evidence>